<feature type="transmembrane region" description="Helical" evidence="1">
    <location>
        <begin position="108"/>
        <end position="141"/>
    </location>
</feature>
<sequence>MRALDWGIIGALFASQLWLFQHFSVDDAFITFRYVRQLVAGNGLVYNIGERVEGYSNFLWVMLLAPAHALGMELLTAARLIAIILSAGTLLITYRLAADSPLPILAPVLLAACAPFTAWTMGGLETALFAFLLTAAAYTFIREEASGSGSASGLIFGLLALSRPEGVLFFGLALAYRLWHRVTSGNATTVSHWSHRLLHILRREWRWLAGFAIVFAPHFLWRLSYYGWPLPNTVYAKSMGLHPRAFVEGAYYLFEGMTALGGPGFVLLPAALVALKAHTPRHAFLLTSCAAYALFVIIGGGDWMPLHRFWAHILPLLIVLAHRGMMTLAGFMATSRSALIGIGLTLVQLAVLLFNALDARLVRGIGQPIAPQGQTMSDYLRAHWQPGDVLAVTDAGWLAYILPLEARVVDMFGLTDAHIAHLTPQFPGGLLGRGDGFGKWDVDYVLAQNPRFIQAHVIAKAPDGTFIADNTSNRLLVNDPRFKARYRQVADTPELRGLFESVR</sequence>
<reference evidence="2 3" key="1">
    <citation type="submission" date="2017-11" db="EMBL/GenBank/DDBJ databases">
        <title>Evolution of Phototrophy in the Chloroflexi Phylum Driven by Horizontal Gene Transfer.</title>
        <authorList>
            <person name="Ward L.M."/>
            <person name="Hemp J."/>
            <person name="Shih P.M."/>
            <person name="Mcglynn S.E."/>
            <person name="Fischer W."/>
        </authorList>
    </citation>
    <scope>NUCLEOTIDE SEQUENCE [LARGE SCALE GENOMIC DNA]</scope>
    <source>
        <strain evidence="2">JP3_7</strain>
    </source>
</reference>
<feature type="transmembrane region" description="Helical" evidence="1">
    <location>
        <begin position="338"/>
        <end position="357"/>
    </location>
</feature>
<dbReference type="EMBL" id="PGTN01000025">
    <property type="protein sequence ID" value="PJF48072.1"/>
    <property type="molecule type" value="Genomic_DNA"/>
</dbReference>
<organism evidence="2 3">
    <name type="scientific">Candidatus Thermofonsia Clade 3 bacterium</name>
    <dbReference type="NCBI Taxonomy" id="2364212"/>
    <lineage>
        <taxon>Bacteria</taxon>
        <taxon>Bacillati</taxon>
        <taxon>Chloroflexota</taxon>
        <taxon>Candidatus Thermofontia</taxon>
        <taxon>Candidatus Thermofonsia Clade 3</taxon>
    </lineage>
</organism>
<name>A0A2M8QE92_9CHLR</name>
<keyword evidence="1" id="KW-1133">Transmembrane helix</keyword>
<feature type="transmembrane region" description="Helical" evidence="1">
    <location>
        <begin position="250"/>
        <end position="275"/>
    </location>
</feature>
<dbReference type="AlphaFoldDB" id="A0A2M8QE92"/>
<dbReference type="Proteomes" id="UP000230790">
    <property type="component" value="Unassembled WGS sequence"/>
</dbReference>
<evidence type="ECO:0000313" key="3">
    <source>
        <dbReference type="Proteomes" id="UP000230790"/>
    </source>
</evidence>
<accession>A0A2M8QE92</accession>
<comment type="caution">
    <text evidence="2">The sequence shown here is derived from an EMBL/GenBank/DDBJ whole genome shotgun (WGS) entry which is preliminary data.</text>
</comment>
<proteinExistence type="predicted"/>
<keyword evidence="1" id="KW-0472">Membrane</keyword>
<evidence type="ECO:0000256" key="1">
    <source>
        <dbReference type="SAM" id="Phobius"/>
    </source>
</evidence>
<evidence type="ECO:0000313" key="2">
    <source>
        <dbReference type="EMBL" id="PJF48072.1"/>
    </source>
</evidence>
<feature type="transmembrane region" description="Helical" evidence="1">
    <location>
        <begin position="77"/>
        <end position="96"/>
    </location>
</feature>
<feature type="transmembrane region" description="Helical" evidence="1">
    <location>
        <begin position="282"/>
        <end position="303"/>
    </location>
</feature>
<keyword evidence="1" id="KW-0812">Transmembrane</keyword>
<evidence type="ECO:0008006" key="4">
    <source>
        <dbReference type="Google" id="ProtNLM"/>
    </source>
</evidence>
<feature type="transmembrane region" description="Helical" evidence="1">
    <location>
        <begin position="153"/>
        <end position="176"/>
    </location>
</feature>
<protein>
    <recommendedName>
        <fullName evidence="4">Glycosyltransferase RgtA/B/C/D-like domain-containing protein</fullName>
    </recommendedName>
</protein>
<feature type="transmembrane region" description="Helical" evidence="1">
    <location>
        <begin position="205"/>
        <end position="221"/>
    </location>
</feature>
<gene>
    <name evidence="2" type="ORF">CUN48_05385</name>
</gene>
<feature type="transmembrane region" description="Helical" evidence="1">
    <location>
        <begin position="309"/>
        <end position="331"/>
    </location>
</feature>